<accession>A0A3E0HCW0</accession>
<feature type="compositionally biased region" description="Basic and acidic residues" evidence="1">
    <location>
        <begin position="29"/>
        <end position="41"/>
    </location>
</feature>
<reference evidence="2 3" key="1">
    <citation type="submission" date="2018-08" db="EMBL/GenBank/DDBJ databases">
        <title>Genomic Encyclopedia of Archaeal and Bacterial Type Strains, Phase II (KMG-II): from individual species to whole genera.</title>
        <authorList>
            <person name="Goeker M."/>
        </authorList>
    </citation>
    <scope>NUCLEOTIDE SEQUENCE [LARGE SCALE GENOMIC DNA]</scope>
    <source>
        <strain evidence="2 3">DSM 45791</strain>
    </source>
</reference>
<evidence type="ECO:0000256" key="1">
    <source>
        <dbReference type="SAM" id="MobiDB-lite"/>
    </source>
</evidence>
<dbReference type="Proteomes" id="UP000256269">
    <property type="component" value="Unassembled WGS sequence"/>
</dbReference>
<name>A0A3E0HCW0_9PSEU</name>
<sequence>MGLGGRSPVRNRLASNKICASHCAVGTADRGHRGGDSDGGHRSRCSARPLGKPPRDEPRGPLDPPACVCHVPRGGVGSSCDSWGTSRDARSHGGDLLRARCQHDHYVRCALENLPARRTGVLLRGCAGDCIRALAARSRSLGRVRWLVPCPTPCTHALAGPGWWSAGCLAWWRNIRACHDHGVAPRRACALIADDREGLPAAARRLGDRPTHRLALDWKMPLVRSPW</sequence>
<protein>
    <submittedName>
        <fullName evidence="2">Uncharacterized protein</fullName>
    </submittedName>
</protein>
<comment type="caution">
    <text evidence="2">The sequence shown here is derived from an EMBL/GenBank/DDBJ whole genome shotgun (WGS) entry which is preliminary data.</text>
</comment>
<dbReference type="AlphaFoldDB" id="A0A3E0HCW0"/>
<evidence type="ECO:0000313" key="2">
    <source>
        <dbReference type="EMBL" id="REH42690.1"/>
    </source>
</evidence>
<dbReference type="EMBL" id="QUNO01000010">
    <property type="protein sequence ID" value="REH42690.1"/>
    <property type="molecule type" value="Genomic_DNA"/>
</dbReference>
<gene>
    <name evidence="2" type="ORF">BCF44_110187</name>
</gene>
<feature type="region of interest" description="Disordered" evidence="1">
    <location>
        <begin position="28"/>
        <end position="63"/>
    </location>
</feature>
<organism evidence="2 3">
    <name type="scientific">Kutzneria buriramensis</name>
    <dbReference type="NCBI Taxonomy" id="1045776"/>
    <lineage>
        <taxon>Bacteria</taxon>
        <taxon>Bacillati</taxon>
        <taxon>Actinomycetota</taxon>
        <taxon>Actinomycetes</taxon>
        <taxon>Pseudonocardiales</taxon>
        <taxon>Pseudonocardiaceae</taxon>
        <taxon>Kutzneria</taxon>
    </lineage>
</organism>
<evidence type="ECO:0000313" key="3">
    <source>
        <dbReference type="Proteomes" id="UP000256269"/>
    </source>
</evidence>
<keyword evidence="3" id="KW-1185">Reference proteome</keyword>
<proteinExistence type="predicted"/>